<gene>
    <name evidence="1" type="ORF">RM552_12620</name>
</gene>
<name>A0ABU2ZSS8_9ALTE</name>
<sequence length="293" mass="33965">MNRCAFLTMEQLDDFFVYDDLVKPYLNELGWQTDDISWHDVNTDYDDYDVVVVRSTWDYQAYPEAFLSCLKKIEASSANLQNPLKLMQWNFSKDYLRDLEMNGVAILPTLWRDKFILSETLEAFETFNTDQIIIKPRVSANADFTYRLTLEDLHTQANKIESELNERSIMIQAFEKNVLAQGEYSLFYFASEYSHTIVKRPAIGDFRVQEEHGGQMHTIEPSAEMLLLAKQTLKALPEESLYARIDMLNTSLGMAIIEVELIEPSLYFNLDPVSPERFAKALVQQYQSSAKNI</sequence>
<proteinExistence type="predicted"/>
<dbReference type="Proteomes" id="UP001253545">
    <property type="component" value="Unassembled WGS sequence"/>
</dbReference>
<dbReference type="Gene3D" id="3.30.1490.20">
    <property type="entry name" value="ATP-grasp fold, A domain"/>
    <property type="match status" value="1"/>
</dbReference>
<dbReference type="PANTHER" id="PTHR39217:SF1">
    <property type="entry name" value="GLUTATHIONE SYNTHETASE"/>
    <property type="match status" value="1"/>
</dbReference>
<protein>
    <recommendedName>
        <fullName evidence="3">Prokaryotic glutathione synthetase ATP-binding domain-containing protein</fullName>
    </recommendedName>
</protein>
<dbReference type="InterPro" id="IPR013815">
    <property type="entry name" value="ATP_grasp_subdomain_1"/>
</dbReference>
<dbReference type="RefSeq" id="WP_311369208.1">
    <property type="nucleotide sequence ID" value="NZ_JAVRHX010000003.1"/>
</dbReference>
<organism evidence="1 2">
    <name type="scientific">Glaciecola petra</name>
    <dbReference type="NCBI Taxonomy" id="3075602"/>
    <lineage>
        <taxon>Bacteria</taxon>
        <taxon>Pseudomonadati</taxon>
        <taxon>Pseudomonadota</taxon>
        <taxon>Gammaproteobacteria</taxon>
        <taxon>Alteromonadales</taxon>
        <taxon>Alteromonadaceae</taxon>
        <taxon>Glaciecola</taxon>
    </lineage>
</organism>
<reference evidence="1 2" key="1">
    <citation type="submission" date="2023-09" db="EMBL/GenBank/DDBJ databases">
        <authorList>
            <person name="Rey-Velasco X."/>
        </authorList>
    </citation>
    <scope>NUCLEOTIDE SEQUENCE [LARGE SCALE GENOMIC DNA]</scope>
    <source>
        <strain evidence="1 2">P117</strain>
    </source>
</reference>
<dbReference type="SUPFAM" id="SSF56059">
    <property type="entry name" value="Glutathione synthetase ATP-binding domain-like"/>
    <property type="match status" value="1"/>
</dbReference>
<dbReference type="InterPro" id="IPR053191">
    <property type="entry name" value="DcsG_Biosynth_Enzyme"/>
</dbReference>
<evidence type="ECO:0000313" key="1">
    <source>
        <dbReference type="EMBL" id="MDT0595694.1"/>
    </source>
</evidence>
<accession>A0ABU2ZSS8</accession>
<evidence type="ECO:0000313" key="2">
    <source>
        <dbReference type="Proteomes" id="UP001253545"/>
    </source>
</evidence>
<dbReference type="PANTHER" id="PTHR39217">
    <property type="match status" value="1"/>
</dbReference>
<dbReference type="Gene3D" id="3.30.470.20">
    <property type="entry name" value="ATP-grasp fold, B domain"/>
    <property type="match status" value="1"/>
</dbReference>
<evidence type="ECO:0008006" key="3">
    <source>
        <dbReference type="Google" id="ProtNLM"/>
    </source>
</evidence>
<dbReference type="EMBL" id="JAVRHX010000003">
    <property type="protein sequence ID" value="MDT0595694.1"/>
    <property type="molecule type" value="Genomic_DNA"/>
</dbReference>
<keyword evidence="2" id="KW-1185">Reference proteome</keyword>
<dbReference type="Gene3D" id="3.40.50.20">
    <property type="match status" value="1"/>
</dbReference>
<comment type="caution">
    <text evidence="1">The sequence shown here is derived from an EMBL/GenBank/DDBJ whole genome shotgun (WGS) entry which is preliminary data.</text>
</comment>